<dbReference type="PANTHER" id="PTHR23105">
    <property type="entry name" value="RIBOSOMAL PROTEIN L7AE FAMILY MEMBER"/>
    <property type="match status" value="1"/>
</dbReference>
<evidence type="ECO:0000256" key="4">
    <source>
        <dbReference type="ARBA" id="ARBA00022843"/>
    </source>
</evidence>
<protein>
    <recommendedName>
        <fullName evidence="10">Ribosomal L1 domain-containing protein 1</fullName>
    </recommendedName>
</protein>
<evidence type="ECO:0000256" key="1">
    <source>
        <dbReference type="ARBA" id="ARBA00004604"/>
    </source>
</evidence>
<comment type="similarity">
    <text evidence="9">Belongs to the universal ribosomal protein uL1 family. Highly divergent.</text>
</comment>
<dbReference type="FunFam" id="3.40.50.790:FF:000004">
    <property type="entry name" value="Ribosomal L1 domain-containing 1-like 1"/>
    <property type="match status" value="1"/>
</dbReference>
<evidence type="ECO:0000313" key="13">
    <source>
        <dbReference type="RefSeq" id="XP_033770237.1"/>
    </source>
</evidence>
<dbReference type="RefSeq" id="XP_033770237.1">
    <property type="nucleotide sequence ID" value="XM_033914346.1"/>
</dbReference>
<dbReference type="Proteomes" id="UP000515159">
    <property type="component" value="Chromosome 11"/>
</dbReference>
<gene>
    <name evidence="13" type="primary">RSL1D1</name>
</gene>
<dbReference type="InterPro" id="IPR050257">
    <property type="entry name" value="eL8/uL1-like"/>
</dbReference>
<dbReference type="KEGG" id="gsh:117345541"/>
<dbReference type="GO" id="GO:0003723">
    <property type="term" value="F:RNA binding"/>
    <property type="evidence" value="ECO:0007669"/>
    <property type="project" value="InterPro"/>
</dbReference>
<dbReference type="CTD" id="26156"/>
<evidence type="ECO:0000256" key="9">
    <source>
        <dbReference type="ARBA" id="ARBA00061550"/>
    </source>
</evidence>
<evidence type="ECO:0000256" key="7">
    <source>
        <dbReference type="ARBA" id="ARBA00023242"/>
    </source>
</evidence>
<dbReference type="SUPFAM" id="SSF56808">
    <property type="entry name" value="Ribosomal protein L1"/>
    <property type="match status" value="1"/>
</dbReference>
<keyword evidence="3" id="KW-0597">Phosphoprotein</keyword>
<dbReference type="CDD" id="cd00403">
    <property type="entry name" value="Ribosomal_L1"/>
    <property type="match status" value="1"/>
</dbReference>
<dbReference type="OrthoDB" id="10251727at2759"/>
<dbReference type="GO" id="GO:0005730">
    <property type="term" value="C:nucleolus"/>
    <property type="evidence" value="ECO:0007669"/>
    <property type="project" value="UniProtKB-SubCell"/>
</dbReference>
<keyword evidence="5" id="KW-0007">Acetylation</keyword>
<comment type="function">
    <text evidence="8">Regulates cellular senescence through inhibition of PTEN translation. Acts as a pro-apoptotic regulator in response to DNA damage.</text>
</comment>
<feature type="region of interest" description="Disordered" evidence="11">
    <location>
        <begin position="354"/>
        <end position="458"/>
    </location>
</feature>
<evidence type="ECO:0000256" key="8">
    <source>
        <dbReference type="ARBA" id="ARBA00054167"/>
    </source>
</evidence>
<evidence type="ECO:0000256" key="2">
    <source>
        <dbReference type="ARBA" id="ARBA00022499"/>
    </source>
</evidence>
<proteinExistence type="inferred from homology"/>
<evidence type="ECO:0000256" key="6">
    <source>
        <dbReference type="ARBA" id="ARBA00023054"/>
    </source>
</evidence>
<keyword evidence="4" id="KW-0832">Ubl conjugation</keyword>
<dbReference type="InterPro" id="IPR023674">
    <property type="entry name" value="Ribosomal_uL1-like"/>
</dbReference>
<sequence length="458" mass="51575">MVAEALLDREQVTKAVQALLAYNRTRTKTKANADALLLNESEKISLLVTVWKIPEQDKVIKICLPHSIRPETAEVCIFTKDEPNMTPEQTEKFYKDLLGKHGIKNVSQIIPYRTLKKEYKPYEAKRRLLASYDLFLADDRIRRLLPSHIGKHFYKAKRAPLSVNLKAKNLAAELNRFIQGTILPVHNKGCCYAARMGHTGMKAKDLVENVISAVNVVAEKLPKKWKNVKILHLKTQRSVALPIFTSYICNAKELEKEAEVAADQKKKKQTPKGKKNKQKTSEETSATKTTIDLNCTSVPVQHVKIKKERAVVSAAHEVVPSEQDEDMPQLIPIQNEGLELQNNADLSHALEKDIKTKSDAKSPPCKKKNYLVQETPNHKHKVSEEDLAEHPSPSKQKRIRSHEKLKPEVKTSKPSPAKNTQARKTGGAPKGKRLVRSAKKAPKTPKAKQKKMKVPQSA</sequence>
<comment type="subcellular location">
    <subcellularLocation>
        <location evidence="1">Nucleus</location>
        <location evidence="1">Nucleolus</location>
    </subcellularLocation>
</comment>
<organism evidence="12 13">
    <name type="scientific">Geotrypetes seraphini</name>
    <name type="common">Gaboon caecilian</name>
    <name type="synonym">Caecilia seraphini</name>
    <dbReference type="NCBI Taxonomy" id="260995"/>
    <lineage>
        <taxon>Eukaryota</taxon>
        <taxon>Metazoa</taxon>
        <taxon>Chordata</taxon>
        <taxon>Craniata</taxon>
        <taxon>Vertebrata</taxon>
        <taxon>Euteleostomi</taxon>
        <taxon>Amphibia</taxon>
        <taxon>Gymnophiona</taxon>
        <taxon>Geotrypetes</taxon>
    </lineage>
</organism>
<feature type="compositionally biased region" description="Basic and acidic residues" evidence="11">
    <location>
        <begin position="402"/>
        <end position="411"/>
    </location>
</feature>
<dbReference type="InParanoid" id="A0A6P8N4A8"/>
<dbReference type="FunCoup" id="A0A6P8N4A8">
    <property type="interactions" value="2065"/>
</dbReference>
<dbReference type="Pfam" id="PF00687">
    <property type="entry name" value="Ribosomal_L1"/>
    <property type="match status" value="1"/>
</dbReference>
<dbReference type="Gene3D" id="3.40.50.790">
    <property type="match status" value="1"/>
</dbReference>
<evidence type="ECO:0000256" key="5">
    <source>
        <dbReference type="ARBA" id="ARBA00022990"/>
    </source>
</evidence>
<dbReference type="AlphaFoldDB" id="A0A6P8N4A8"/>
<dbReference type="GeneID" id="117345541"/>
<feature type="compositionally biased region" description="Polar residues" evidence="11">
    <location>
        <begin position="412"/>
        <end position="423"/>
    </location>
</feature>
<keyword evidence="7" id="KW-0539">Nucleus</keyword>
<dbReference type="InterPro" id="IPR028364">
    <property type="entry name" value="Ribosomal_uL1/biogenesis"/>
</dbReference>
<keyword evidence="6" id="KW-0175">Coiled coil</keyword>
<feature type="compositionally biased region" description="Basic residues" evidence="11">
    <location>
        <begin position="265"/>
        <end position="278"/>
    </location>
</feature>
<keyword evidence="2" id="KW-1017">Isopeptide bond</keyword>
<evidence type="ECO:0000256" key="11">
    <source>
        <dbReference type="SAM" id="MobiDB-lite"/>
    </source>
</evidence>
<feature type="compositionally biased region" description="Basic residues" evidence="11">
    <location>
        <begin position="430"/>
        <end position="458"/>
    </location>
</feature>
<evidence type="ECO:0000256" key="10">
    <source>
        <dbReference type="ARBA" id="ARBA00070787"/>
    </source>
</evidence>
<dbReference type="InterPro" id="IPR016095">
    <property type="entry name" value="Ribosomal_uL1_3-a/b-sand"/>
</dbReference>
<evidence type="ECO:0000256" key="3">
    <source>
        <dbReference type="ARBA" id="ARBA00022553"/>
    </source>
</evidence>
<keyword evidence="12" id="KW-1185">Reference proteome</keyword>
<feature type="region of interest" description="Disordered" evidence="11">
    <location>
        <begin position="261"/>
        <end position="288"/>
    </location>
</feature>
<accession>A0A6P8N4A8</accession>
<reference evidence="13" key="1">
    <citation type="submission" date="2025-08" db="UniProtKB">
        <authorList>
            <consortium name="RefSeq"/>
        </authorList>
    </citation>
    <scope>IDENTIFICATION</scope>
</reference>
<evidence type="ECO:0000313" key="12">
    <source>
        <dbReference type="Proteomes" id="UP000515159"/>
    </source>
</evidence>
<name>A0A6P8N4A8_GEOSA</name>